<dbReference type="AlphaFoldDB" id="A0A1H6D4I8"/>
<keyword evidence="7 8" id="KW-0472">Membrane</keyword>
<evidence type="ECO:0000256" key="5">
    <source>
        <dbReference type="ARBA" id="ARBA00022985"/>
    </source>
</evidence>
<dbReference type="RefSeq" id="WP_103875362.1">
    <property type="nucleotide sequence ID" value="NZ_FNUY01000016.1"/>
</dbReference>
<keyword evidence="5" id="KW-0448">Lipopolysaccharide biosynthesis</keyword>
<dbReference type="GO" id="GO:0009103">
    <property type="term" value="P:lipopolysaccharide biosynthetic process"/>
    <property type="evidence" value="ECO:0007669"/>
    <property type="project" value="UniProtKB-KW"/>
</dbReference>
<feature type="transmembrane region" description="Helical" evidence="8">
    <location>
        <begin position="240"/>
        <end position="263"/>
    </location>
</feature>
<keyword evidence="6 8" id="KW-1133">Transmembrane helix</keyword>
<organism evidence="10 11">
    <name type="scientific">Bosea lathyri</name>
    <dbReference type="NCBI Taxonomy" id="1036778"/>
    <lineage>
        <taxon>Bacteria</taxon>
        <taxon>Pseudomonadati</taxon>
        <taxon>Pseudomonadota</taxon>
        <taxon>Alphaproteobacteria</taxon>
        <taxon>Hyphomicrobiales</taxon>
        <taxon>Boseaceae</taxon>
        <taxon>Bosea</taxon>
    </lineage>
</organism>
<dbReference type="InterPro" id="IPR029044">
    <property type="entry name" value="Nucleotide-diphossugar_trans"/>
</dbReference>
<reference evidence="10 11" key="1">
    <citation type="submission" date="2016-10" db="EMBL/GenBank/DDBJ databases">
        <authorList>
            <person name="de Groot N.N."/>
        </authorList>
    </citation>
    <scope>NUCLEOTIDE SEQUENCE [LARGE SCALE GENOMIC DNA]</scope>
    <source>
        <strain evidence="10 11">DSM 26656</strain>
    </source>
</reference>
<evidence type="ECO:0000256" key="4">
    <source>
        <dbReference type="ARBA" id="ARBA00022692"/>
    </source>
</evidence>
<dbReference type="PANTHER" id="PTHR48090">
    <property type="entry name" value="UNDECAPRENYL-PHOSPHATE 4-DEOXY-4-FORMAMIDO-L-ARABINOSE TRANSFERASE-RELATED"/>
    <property type="match status" value="1"/>
</dbReference>
<dbReference type="SUPFAM" id="SSF53448">
    <property type="entry name" value="Nucleotide-diphospho-sugar transferases"/>
    <property type="match status" value="1"/>
</dbReference>
<dbReference type="OrthoDB" id="9807795at2"/>
<accession>A0A1H6D4I8</accession>
<evidence type="ECO:0000256" key="3">
    <source>
        <dbReference type="ARBA" id="ARBA00022679"/>
    </source>
</evidence>
<evidence type="ECO:0000313" key="11">
    <source>
        <dbReference type="Proteomes" id="UP000236743"/>
    </source>
</evidence>
<keyword evidence="1" id="KW-1003">Cell membrane</keyword>
<keyword evidence="2 10" id="KW-0328">Glycosyltransferase</keyword>
<dbReference type="Gene3D" id="3.90.550.10">
    <property type="entry name" value="Spore Coat Polysaccharide Biosynthesis Protein SpsA, Chain A"/>
    <property type="match status" value="1"/>
</dbReference>
<dbReference type="GO" id="GO:0016757">
    <property type="term" value="F:glycosyltransferase activity"/>
    <property type="evidence" value="ECO:0007669"/>
    <property type="project" value="UniProtKB-KW"/>
</dbReference>
<dbReference type="PANTHER" id="PTHR48090:SF3">
    <property type="entry name" value="UNDECAPRENYL-PHOSPHATE 4-DEOXY-4-FORMAMIDO-L-ARABINOSE TRANSFERASE"/>
    <property type="match status" value="1"/>
</dbReference>
<feature type="domain" description="Glycosyltransferase 2-like" evidence="9">
    <location>
        <begin position="12"/>
        <end position="173"/>
    </location>
</feature>
<keyword evidence="4 8" id="KW-0812">Transmembrane</keyword>
<evidence type="ECO:0000256" key="8">
    <source>
        <dbReference type="SAM" id="Phobius"/>
    </source>
</evidence>
<dbReference type="Pfam" id="PF00535">
    <property type="entry name" value="Glycos_transf_2"/>
    <property type="match status" value="1"/>
</dbReference>
<evidence type="ECO:0000256" key="7">
    <source>
        <dbReference type="ARBA" id="ARBA00023136"/>
    </source>
</evidence>
<dbReference type="EMBL" id="FNUY01000016">
    <property type="protein sequence ID" value="SEG80269.1"/>
    <property type="molecule type" value="Genomic_DNA"/>
</dbReference>
<dbReference type="InterPro" id="IPR001173">
    <property type="entry name" value="Glyco_trans_2-like"/>
</dbReference>
<evidence type="ECO:0000256" key="6">
    <source>
        <dbReference type="ARBA" id="ARBA00022989"/>
    </source>
</evidence>
<evidence type="ECO:0000259" key="9">
    <source>
        <dbReference type="Pfam" id="PF00535"/>
    </source>
</evidence>
<dbReference type="Proteomes" id="UP000236743">
    <property type="component" value="Unassembled WGS sequence"/>
</dbReference>
<dbReference type="InterPro" id="IPR050256">
    <property type="entry name" value="Glycosyltransferase_2"/>
</dbReference>
<dbReference type="CDD" id="cd04187">
    <property type="entry name" value="DPM1_like_bac"/>
    <property type="match status" value="1"/>
</dbReference>
<keyword evidence="11" id="KW-1185">Reference proteome</keyword>
<proteinExistence type="predicted"/>
<dbReference type="GO" id="GO:0005886">
    <property type="term" value="C:plasma membrane"/>
    <property type="evidence" value="ECO:0007669"/>
    <property type="project" value="TreeGrafter"/>
</dbReference>
<evidence type="ECO:0000313" key="10">
    <source>
        <dbReference type="EMBL" id="SEG80269.1"/>
    </source>
</evidence>
<name>A0A1H6D4I8_9HYPH</name>
<feature type="transmembrane region" description="Helical" evidence="8">
    <location>
        <begin position="283"/>
        <end position="306"/>
    </location>
</feature>
<evidence type="ECO:0000256" key="1">
    <source>
        <dbReference type="ARBA" id="ARBA00022475"/>
    </source>
</evidence>
<sequence length="335" mass="37380">MSRDTSAFSTVSVVIPMYNEAESVEPLCQQLNDVLGQEAWAWEAIFVNDGSTDDTAAKLTEQVQRFPERFRLVDLQRNFGQTAALMAGIDHAKGDIIVPMDGDLQNDPKDIARLVAKIGEGFDVVSGWRRNRQDASFRRVLPSRIANKLISVISGVHLHDYGCSLKAYRRDVLSGFRLYGEMHRFVPIFARWQGAKITEMVVDHHPRKFGTSKYGLERIFKVLLDLLLVKFLTQYDTKPIYVFGGVGAMFFGLSGVAAIYALWLKFVNNISFIQTPLPLMVMFGAMTGIMCILLGLLAEVLVRIYFESQGKTQYAVRAIVGGQDGGVALRADGEQ</sequence>
<gene>
    <name evidence="10" type="ORF">SAMN04488115_11623</name>
</gene>
<protein>
    <submittedName>
        <fullName evidence="10">Dolichol-phosphate mannosyltransferase</fullName>
    </submittedName>
</protein>
<evidence type="ECO:0000256" key="2">
    <source>
        <dbReference type="ARBA" id="ARBA00022676"/>
    </source>
</evidence>
<keyword evidence="3 10" id="KW-0808">Transferase</keyword>